<organism evidence="7 8">
    <name type="scientific">Rhodocytophaga aerolata</name>
    <dbReference type="NCBI Taxonomy" id="455078"/>
    <lineage>
        <taxon>Bacteria</taxon>
        <taxon>Pseudomonadati</taxon>
        <taxon>Bacteroidota</taxon>
        <taxon>Cytophagia</taxon>
        <taxon>Cytophagales</taxon>
        <taxon>Rhodocytophagaceae</taxon>
        <taxon>Rhodocytophaga</taxon>
    </lineage>
</organism>
<feature type="transmembrane region" description="Helical" evidence="6">
    <location>
        <begin position="229"/>
        <end position="252"/>
    </location>
</feature>
<keyword evidence="2" id="KW-1003">Cell membrane</keyword>
<keyword evidence="3 6" id="KW-0812">Transmembrane</keyword>
<dbReference type="PANTHER" id="PTHR30250:SF30">
    <property type="entry name" value="LIPID III FLIPPASE"/>
    <property type="match status" value="1"/>
</dbReference>
<comment type="subcellular location">
    <subcellularLocation>
        <location evidence="1">Cell membrane</location>
        <topology evidence="1">Multi-pass membrane protein</topology>
    </subcellularLocation>
</comment>
<evidence type="ECO:0008006" key="9">
    <source>
        <dbReference type="Google" id="ProtNLM"/>
    </source>
</evidence>
<dbReference type="EMBL" id="JAUKPO010000009">
    <property type="protein sequence ID" value="MDO1447974.1"/>
    <property type="molecule type" value="Genomic_DNA"/>
</dbReference>
<feature type="transmembrane region" description="Helical" evidence="6">
    <location>
        <begin position="12"/>
        <end position="38"/>
    </location>
</feature>
<feature type="transmembrane region" description="Helical" evidence="6">
    <location>
        <begin position="77"/>
        <end position="104"/>
    </location>
</feature>
<feature type="transmembrane region" description="Helical" evidence="6">
    <location>
        <begin position="399"/>
        <end position="418"/>
    </location>
</feature>
<feature type="transmembrane region" description="Helical" evidence="6">
    <location>
        <begin position="372"/>
        <end position="393"/>
    </location>
</feature>
<protein>
    <recommendedName>
        <fullName evidence="9">O-antigen translocase</fullName>
    </recommendedName>
</protein>
<evidence type="ECO:0000313" key="7">
    <source>
        <dbReference type="EMBL" id="MDO1447974.1"/>
    </source>
</evidence>
<evidence type="ECO:0000256" key="1">
    <source>
        <dbReference type="ARBA" id="ARBA00004651"/>
    </source>
</evidence>
<proteinExistence type="predicted"/>
<feature type="transmembrane region" description="Helical" evidence="6">
    <location>
        <begin position="145"/>
        <end position="166"/>
    </location>
</feature>
<feature type="transmembrane region" description="Helical" evidence="6">
    <location>
        <begin position="44"/>
        <end position="65"/>
    </location>
</feature>
<keyword evidence="8" id="KW-1185">Reference proteome</keyword>
<evidence type="ECO:0000256" key="2">
    <source>
        <dbReference type="ARBA" id="ARBA00022475"/>
    </source>
</evidence>
<evidence type="ECO:0000256" key="3">
    <source>
        <dbReference type="ARBA" id="ARBA00022692"/>
    </source>
</evidence>
<evidence type="ECO:0000313" key="8">
    <source>
        <dbReference type="Proteomes" id="UP001168528"/>
    </source>
</evidence>
<accession>A0ABT8R794</accession>
<dbReference type="PANTHER" id="PTHR30250">
    <property type="entry name" value="PST FAMILY PREDICTED COLANIC ACID TRANSPORTER"/>
    <property type="match status" value="1"/>
</dbReference>
<feature type="transmembrane region" description="Helical" evidence="6">
    <location>
        <begin position="344"/>
        <end position="365"/>
    </location>
</feature>
<dbReference type="RefSeq" id="WP_302038779.1">
    <property type="nucleotide sequence ID" value="NZ_JAUKPO010000009.1"/>
</dbReference>
<name>A0ABT8R794_9BACT</name>
<dbReference type="Proteomes" id="UP001168528">
    <property type="component" value="Unassembled WGS sequence"/>
</dbReference>
<gene>
    <name evidence="7" type="ORF">Q0590_17005</name>
</gene>
<comment type="caution">
    <text evidence="7">The sequence shown here is derived from an EMBL/GenBank/DDBJ whole genome shotgun (WGS) entry which is preliminary data.</text>
</comment>
<feature type="transmembrane region" description="Helical" evidence="6">
    <location>
        <begin position="306"/>
        <end position="324"/>
    </location>
</feature>
<evidence type="ECO:0000256" key="5">
    <source>
        <dbReference type="ARBA" id="ARBA00023136"/>
    </source>
</evidence>
<evidence type="ECO:0000256" key="6">
    <source>
        <dbReference type="SAM" id="Phobius"/>
    </source>
</evidence>
<sequence length="423" mass="47010">MLRKYTGSLVMLLVRIGSSLAINKLFAFFLGATGITALAHLQNLFSIVTLVPAEGIGKGLVKYIADQQVNKGLRRDFLVAGLLWHMLVWVICSLAFLLLINPFFKVFPASWHRFQWFTLVAVASLGQLVYLYCSALLLAAQKTKVYLLAQIASSIIVLSGVIVGVSTSSLSYSLAGFAAGQGLSLVGIWILLKFYHISVTDLSTDLWHYVNQGVVQNNLKQAFIALGKYSLMALSLVLFGRTVDFFIRQFAINQFGSQATGLWQAVVRTSEWYTQVFTALLAVVYFPGVAAAIGNKQAIKQVLSQAILNWLPIIMLGLIGVYLTRYHILLLLFDDRFLAGEAYFKWQVLGDFFIMVSYFFAYVLLGKAHIRLFIIMQVLSAALYILAVFSLYTPMGIEAFPIAYCIRSAGYAICLLIFTTKDL</sequence>
<feature type="transmembrane region" description="Helical" evidence="6">
    <location>
        <begin position="272"/>
        <end position="294"/>
    </location>
</feature>
<feature type="transmembrane region" description="Helical" evidence="6">
    <location>
        <begin position="172"/>
        <end position="192"/>
    </location>
</feature>
<reference evidence="7" key="1">
    <citation type="submission" date="2023-07" db="EMBL/GenBank/DDBJ databases">
        <title>The genome sequence of Rhodocytophaga aerolata KACC 12507.</title>
        <authorList>
            <person name="Zhang X."/>
        </authorList>
    </citation>
    <scope>NUCLEOTIDE SEQUENCE</scope>
    <source>
        <strain evidence="7">KACC 12507</strain>
    </source>
</reference>
<dbReference type="InterPro" id="IPR050833">
    <property type="entry name" value="Poly_Biosynth_Transport"/>
</dbReference>
<keyword evidence="5 6" id="KW-0472">Membrane</keyword>
<evidence type="ECO:0000256" key="4">
    <source>
        <dbReference type="ARBA" id="ARBA00022989"/>
    </source>
</evidence>
<keyword evidence="4 6" id="KW-1133">Transmembrane helix</keyword>
<feature type="transmembrane region" description="Helical" evidence="6">
    <location>
        <begin position="116"/>
        <end position="138"/>
    </location>
</feature>